<dbReference type="Proteomes" id="UP000007813">
    <property type="component" value="Unassembled WGS sequence"/>
</dbReference>
<evidence type="ECO:0000313" key="2">
    <source>
        <dbReference type="Proteomes" id="UP000007813"/>
    </source>
</evidence>
<dbReference type="AlphaFoldDB" id="J3JHP3"/>
<evidence type="ECO:0000313" key="1">
    <source>
        <dbReference type="EMBL" id="EJN61169.1"/>
    </source>
</evidence>
<name>J3JHP3_9EURY</name>
<gene>
    <name evidence="1" type="ORF">HSB1_02100</name>
</gene>
<dbReference type="EMBL" id="ALJD01000002">
    <property type="protein sequence ID" value="EJN61169.1"/>
    <property type="molecule type" value="Genomic_DNA"/>
</dbReference>
<reference evidence="1 2" key="1">
    <citation type="journal article" date="2012" name="J. Bacteriol.">
        <title>Draft Genome Sequence of the Extremely Halophilic Archaeon Halogranum salarium B-1T.</title>
        <authorList>
            <person name="Kim K.K."/>
            <person name="Lee K.C."/>
            <person name="Lee J.S."/>
        </authorList>
    </citation>
    <scope>NUCLEOTIDE SEQUENCE [LARGE SCALE GENOMIC DNA]</scope>
    <source>
        <strain evidence="1 2">B-1</strain>
    </source>
</reference>
<comment type="caution">
    <text evidence="1">The sequence shown here is derived from an EMBL/GenBank/DDBJ whole genome shotgun (WGS) entry which is preliminary data.</text>
</comment>
<protein>
    <submittedName>
        <fullName evidence="1">Uncharacterized protein</fullName>
    </submittedName>
</protein>
<accession>J3JHP3</accession>
<organism evidence="1 2">
    <name type="scientific">Halogranum salarium B-1</name>
    <dbReference type="NCBI Taxonomy" id="1210908"/>
    <lineage>
        <taxon>Archaea</taxon>
        <taxon>Methanobacteriati</taxon>
        <taxon>Methanobacteriota</taxon>
        <taxon>Stenosarchaea group</taxon>
        <taxon>Halobacteria</taxon>
        <taxon>Halobacteriales</taxon>
        <taxon>Haloferacaceae</taxon>
    </lineage>
</organism>
<sequence length="50" mass="5910">MFTVAVCGTETKTRRRATRRLHRSKPNDCEVVCERVRLKLLEIHKKEEKG</sequence>
<proteinExistence type="predicted"/>